<evidence type="ECO:0000256" key="1">
    <source>
        <dbReference type="ARBA" id="ARBA00022723"/>
    </source>
</evidence>
<accession>A0A7J9F326</accession>
<keyword evidence="2 4" id="KW-0863">Zinc-finger</keyword>
<dbReference type="AlphaFoldDB" id="A0A7J9F326"/>
<keyword evidence="1" id="KW-0479">Metal-binding</keyword>
<dbReference type="PROSITE" id="PS50966">
    <property type="entry name" value="ZF_SWIM"/>
    <property type="match status" value="1"/>
</dbReference>
<dbReference type="EMBL" id="JABEZW010000011">
    <property type="protein sequence ID" value="MBA0779670.1"/>
    <property type="molecule type" value="Genomic_DNA"/>
</dbReference>
<keyword evidence="3" id="KW-0862">Zinc</keyword>
<comment type="caution">
    <text evidence="6">The sequence shown here is derived from an EMBL/GenBank/DDBJ whole genome shotgun (WGS) entry which is preliminary data.</text>
</comment>
<evidence type="ECO:0000259" key="5">
    <source>
        <dbReference type="PROSITE" id="PS50966"/>
    </source>
</evidence>
<organism evidence="6 7">
    <name type="scientific">Gossypium trilobum</name>
    <dbReference type="NCBI Taxonomy" id="34281"/>
    <lineage>
        <taxon>Eukaryota</taxon>
        <taxon>Viridiplantae</taxon>
        <taxon>Streptophyta</taxon>
        <taxon>Embryophyta</taxon>
        <taxon>Tracheophyta</taxon>
        <taxon>Spermatophyta</taxon>
        <taxon>Magnoliopsida</taxon>
        <taxon>eudicotyledons</taxon>
        <taxon>Gunneridae</taxon>
        <taxon>Pentapetalae</taxon>
        <taxon>rosids</taxon>
        <taxon>malvids</taxon>
        <taxon>Malvales</taxon>
        <taxon>Malvaceae</taxon>
        <taxon>Malvoideae</taxon>
        <taxon>Gossypium</taxon>
    </lineage>
</organism>
<dbReference type="GO" id="GO:0008270">
    <property type="term" value="F:zinc ion binding"/>
    <property type="evidence" value="ECO:0007669"/>
    <property type="project" value="UniProtKB-KW"/>
</dbReference>
<dbReference type="PANTHER" id="PTHR31973:SF197">
    <property type="entry name" value="SWIM-TYPE DOMAIN-CONTAINING PROTEIN"/>
    <property type="match status" value="1"/>
</dbReference>
<evidence type="ECO:0000313" key="6">
    <source>
        <dbReference type="EMBL" id="MBA0779670.1"/>
    </source>
</evidence>
<evidence type="ECO:0000313" key="7">
    <source>
        <dbReference type="Proteomes" id="UP000593568"/>
    </source>
</evidence>
<reference evidence="6 7" key="1">
    <citation type="journal article" date="2019" name="Genome Biol. Evol.">
        <title>Insights into the evolution of the New World diploid cottons (Gossypium, subgenus Houzingenia) based on genome sequencing.</title>
        <authorList>
            <person name="Grover C.E."/>
            <person name="Arick M.A. 2nd"/>
            <person name="Thrash A."/>
            <person name="Conover J.L."/>
            <person name="Sanders W.S."/>
            <person name="Peterson D.G."/>
            <person name="Frelichowski J.E."/>
            <person name="Scheffler J.A."/>
            <person name="Scheffler B.E."/>
            <person name="Wendel J.F."/>
        </authorList>
    </citation>
    <scope>NUCLEOTIDE SEQUENCE [LARGE SCALE GENOMIC DNA]</scope>
    <source>
        <strain evidence="6">8</strain>
        <tissue evidence="6">Leaf</tissue>
    </source>
</reference>
<dbReference type="Proteomes" id="UP000593568">
    <property type="component" value="Unassembled WGS sequence"/>
</dbReference>
<proteinExistence type="predicted"/>
<sequence length="130" mass="15050">MSLEEKMTVAALLDANETRFCKAYFSYNAKCDSTNNSLPEAFNASIVQARSNSIISMLNDIRITYIVDLEKMTCSCRLWDLSGIPCVHTVCAIYNKEEDPEKYLAKCYRKEMYMRKYKYALQPINGLDLW</sequence>
<evidence type="ECO:0000256" key="3">
    <source>
        <dbReference type="ARBA" id="ARBA00022833"/>
    </source>
</evidence>
<evidence type="ECO:0000256" key="2">
    <source>
        <dbReference type="ARBA" id="ARBA00022771"/>
    </source>
</evidence>
<name>A0A7J9F326_9ROSI</name>
<gene>
    <name evidence="6" type="ORF">Gotri_003896</name>
</gene>
<dbReference type="PANTHER" id="PTHR31973">
    <property type="entry name" value="POLYPROTEIN, PUTATIVE-RELATED"/>
    <property type="match status" value="1"/>
</dbReference>
<protein>
    <recommendedName>
        <fullName evidence="5">SWIM-type domain-containing protein</fullName>
    </recommendedName>
</protein>
<dbReference type="SMART" id="SM00575">
    <property type="entry name" value="ZnF_PMZ"/>
    <property type="match status" value="1"/>
</dbReference>
<feature type="domain" description="SWIM-type" evidence="5">
    <location>
        <begin position="65"/>
        <end position="97"/>
    </location>
</feature>
<evidence type="ECO:0000256" key="4">
    <source>
        <dbReference type="PROSITE-ProRule" id="PRU00325"/>
    </source>
</evidence>
<dbReference type="InterPro" id="IPR007527">
    <property type="entry name" value="Znf_SWIM"/>
</dbReference>
<feature type="non-terminal residue" evidence="6">
    <location>
        <position position="130"/>
    </location>
</feature>
<dbReference type="Pfam" id="PF04434">
    <property type="entry name" value="SWIM"/>
    <property type="match status" value="1"/>
</dbReference>
<keyword evidence="7" id="KW-1185">Reference proteome</keyword>
<dbReference type="InterPro" id="IPR006564">
    <property type="entry name" value="Znf_PMZ"/>
</dbReference>